<keyword evidence="7 9" id="KW-0472">Membrane</keyword>
<evidence type="ECO:0000256" key="9">
    <source>
        <dbReference type="SAM" id="Phobius"/>
    </source>
</evidence>
<dbReference type="SUPFAM" id="SSF54631">
    <property type="entry name" value="CBS-domain pair"/>
    <property type="match status" value="1"/>
</dbReference>
<evidence type="ECO:0000256" key="7">
    <source>
        <dbReference type="ARBA" id="ARBA00023136"/>
    </source>
</evidence>
<evidence type="ECO:0000313" key="12">
    <source>
        <dbReference type="Proteomes" id="UP000274756"/>
    </source>
</evidence>
<dbReference type="InterPro" id="IPR001807">
    <property type="entry name" value="ClC"/>
</dbReference>
<feature type="transmembrane region" description="Helical" evidence="9">
    <location>
        <begin position="71"/>
        <end position="104"/>
    </location>
</feature>
<dbReference type="WBParaSite" id="DME_0000124801-mRNA-1">
    <property type="protein sequence ID" value="DME_0000124801-mRNA-1"/>
    <property type="gene ID" value="DME_0000124801"/>
</dbReference>
<protein>
    <submittedName>
        <fullName evidence="13">Chloride channel protein</fullName>
    </submittedName>
</protein>
<reference evidence="10 12" key="2">
    <citation type="submission" date="2018-11" db="EMBL/GenBank/DDBJ databases">
        <authorList>
            <consortium name="Pathogen Informatics"/>
        </authorList>
    </citation>
    <scope>NUCLEOTIDE SEQUENCE [LARGE SCALE GENOMIC DNA]</scope>
</reference>
<dbReference type="PANTHER" id="PTHR45720:SF10">
    <property type="entry name" value="CHLORIDE CHANNEL PROTEIN 2"/>
    <property type="match status" value="1"/>
</dbReference>
<proteinExistence type="predicted"/>
<evidence type="ECO:0000256" key="1">
    <source>
        <dbReference type="ARBA" id="ARBA00004141"/>
    </source>
</evidence>
<dbReference type="GO" id="GO:0005886">
    <property type="term" value="C:plasma membrane"/>
    <property type="evidence" value="ECO:0007669"/>
    <property type="project" value="TreeGrafter"/>
</dbReference>
<keyword evidence="5 9" id="KW-1133">Transmembrane helix</keyword>
<evidence type="ECO:0000256" key="3">
    <source>
        <dbReference type="ARBA" id="ARBA00022692"/>
    </source>
</evidence>
<evidence type="ECO:0000313" key="13">
    <source>
        <dbReference type="WBParaSite" id="DME_0000124801-mRNA-1"/>
    </source>
</evidence>
<evidence type="ECO:0000313" key="10">
    <source>
        <dbReference type="EMBL" id="VDN55635.1"/>
    </source>
</evidence>
<evidence type="ECO:0000256" key="8">
    <source>
        <dbReference type="ARBA" id="ARBA00023214"/>
    </source>
</evidence>
<dbReference type="Pfam" id="PF00654">
    <property type="entry name" value="Voltage_CLC"/>
    <property type="match status" value="1"/>
</dbReference>
<evidence type="ECO:0000256" key="6">
    <source>
        <dbReference type="ARBA" id="ARBA00023065"/>
    </source>
</evidence>
<dbReference type="Gene3D" id="3.10.580.10">
    <property type="entry name" value="CBS-domain"/>
    <property type="match status" value="1"/>
</dbReference>
<dbReference type="PRINTS" id="PR00762">
    <property type="entry name" value="CLCHANNEL"/>
</dbReference>
<keyword evidence="12" id="KW-1185">Reference proteome</keyword>
<dbReference type="InterPro" id="IPR014743">
    <property type="entry name" value="Cl-channel_core"/>
</dbReference>
<evidence type="ECO:0000256" key="2">
    <source>
        <dbReference type="ARBA" id="ARBA00022448"/>
    </source>
</evidence>
<evidence type="ECO:0000313" key="11">
    <source>
        <dbReference type="Proteomes" id="UP000038040"/>
    </source>
</evidence>
<accession>A0A0N4U3E5</accession>
<dbReference type="STRING" id="318479.A0A0N4U3E5"/>
<feature type="transmembrane region" description="Helical" evidence="9">
    <location>
        <begin position="44"/>
        <end position="65"/>
    </location>
</feature>
<evidence type="ECO:0000256" key="5">
    <source>
        <dbReference type="ARBA" id="ARBA00022989"/>
    </source>
</evidence>
<dbReference type="AlphaFoldDB" id="A0A0N4U3E5"/>
<name>A0A0N4U3E5_DRAME</name>
<dbReference type="InterPro" id="IPR046342">
    <property type="entry name" value="CBS_dom_sf"/>
</dbReference>
<keyword evidence="3 9" id="KW-0812">Transmembrane</keyword>
<reference evidence="13" key="1">
    <citation type="submission" date="2017-02" db="UniProtKB">
        <authorList>
            <consortium name="WormBaseParasite"/>
        </authorList>
    </citation>
    <scope>IDENTIFICATION</scope>
</reference>
<keyword evidence="4" id="KW-0677">Repeat</keyword>
<organism evidence="11 13">
    <name type="scientific">Dracunculus medinensis</name>
    <name type="common">Guinea worm</name>
    <dbReference type="NCBI Taxonomy" id="318479"/>
    <lineage>
        <taxon>Eukaryota</taxon>
        <taxon>Metazoa</taxon>
        <taxon>Ecdysozoa</taxon>
        <taxon>Nematoda</taxon>
        <taxon>Chromadorea</taxon>
        <taxon>Rhabditida</taxon>
        <taxon>Spirurina</taxon>
        <taxon>Dracunculoidea</taxon>
        <taxon>Dracunculidae</taxon>
        <taxon>Dracunculus</taxon>
    </lineage>
</organism>
<dbReference type="EMBL" id="UYYG01001152">
    <property type="protein sequence ID" value="VDN55635.1"/>
    <property type="molecule type" value="Genomic_DNA"/>
</dbReference>
<dbReference type="OrthoDB" id="4564at2759"/>
<keyword evidence="2" id="KW-0813">Transport</keyword>
<gene>
    <name evidence="10" type="ORF">DME_LOCUS5608</name>
</gene>
<comment type="subcellular location">
    <subcellularLocation>
        <location evidence="1">Membrane</location>
        <topology evidence="1">Multi-pass membrane protein</topology>
    </subcellularLocation>
</comment>
<dbReference type="Proteomes" id="UP000274756">
    <property type="component" value="Unassembled WGS sequence"/>
</dbReference>
<dbReference type="GO" id="GO:0005247">
    <property type="term" value="F:voltage-gated chloride channel activity"/>
    <property type="evidence" value="ECO:0007669"/>
    <property type="project" value="TreeGrafter"/>
</dbReference>
<dbReference type="Proteomes" id="UP000038040">
    <property type="component" value="Unplaced"/>
</dbReference>
<dbReference type="InterPro" id="IPR050970">
    <property type="entry name" value="Cl_channel_volt-gated"/>
</dbReference>
<dbReference type="PANTHER" id="PTHR45720">
    <property type="entry name" value="CHLORIDE CHANNEL PROTEIN 2"/>
    <property type="match status" value="1"/>
</dbReference>
<dbReference type="SUPFAM" id="SSF81340">
    <property type="entry name" value="Clc chloride channel"/>
    <property type="match status" value="1"/>
</dbReference>
<keyword evidence="8" id="KW-0868">Chloride</keyword>
<sequence>TFFSHALKDFLVNCSWVAQVEQRNYCGSQLVARWSATGSIFTQLLIFFIFFVSIFKLIFSLNFYLHESHRFSYFMAIAASTIPVPGGIFMPSFVLGAGIGRLFGEITSHIFPDGIRNDGRLLVHPGVYSIVGATAFCGAITHTISVSVIAFELTGQLLHILPVMLAVMISNTICSSLQPSFFDSIIRIKRLPYLPDIPKSTPEVHEIRVDQIMIKEVISLSAKTTYLELQQYLAIRPRIHALPLVDSPGFLEIPLFFFLKRDFDESDYL</sequence>
<keyword evidence="6" id="KW-0406">Ion transport</keyword>
<evidence type="ECO:0000256" key="4">
    <source>
        <dbReference type="ARBA" id="ARBA00022737"/>
    </source>
</evidence>
<feature type="transmembrane region" description="Helical" evidence="9">
    <location>
        <begin position="125"/>
        <end position="151"/>
    </location>
</feature>
<feature type="transmembrane region" description="Helical" evidence="9">
    <location>
        <begin position="157"/>
        <end position="177"/>
    </location>
</feature>
<dbReference type="Gene3D" id="1.10.3080.10">
    <property type="entry name" value="Clc chloride channel"/>
    <property type="match status" value="1"/>
</dbReference>